<dbReference type="AlphaFoldDB" id="A0A645HRM3"/>
<evidence type="ECO:0000313" key="1">
    <source>
        <dbReference type="EMBL" id="MPN41500.1"/>
    </source>
</evidence>
<name>A0A645HRM3_9ZZZZ</name>
<reference evidence="1" key="1">
    <citation type="submission" date="2019-08" db="EMBL/GenBank/DDBJ databases">
        <authorList>
            <person name="Kucharzyk K."/>
            <person name="Murdoch R.W."/>
            <person name="Higgins S."/>
            <person name="Loffler F."/>
        </authorList>
    </citation>
    <scope>NUCLEOTIDE SEQUENCE</scope>
</reference>
<accession>A0A645HRM3</accession>
<comment type="caution">
    <text evidence="1">The sequence shown here is derived from an EMBL/GenBank/DDBJ whole genome shotgun (WGS) entry which is preliminary data.</text>
</comment>
<organism evidence="1">
    <name type="scientific">bioreactor metagenome</name>
    <dbReference type="NCBI Taxonomy" id="1076179"/>
    <lineage>
        <taxon>unclassified sequences</taxon>
        <taxon>metagenomes</taxon>
        <taxon>ecological metagenomes</taxon>
    </lineage>
</organism>
<proteinExistence type="predicted"/>
<dbReference type="EMBL" id="VSSQ01098598">
    <property type="protein sequence ID" value="MPN41500.1"/>
    <property type="molecule type" value="Genomic_DNA"/>
</dbReference>
<protein>
    <submittedName>
        <fullName evidence="1">Uncharacterized protein</fullName>
    </submittedName>
</protein>
<gene>
    <name evidence="1" type="ORF">SDC9_189052</name>
</gene>
<sequence>MRKLFFSGLLIVVSFSNYIHSQSYATINDSTFNTAYFVNDRLITSLFLIDSDSIKELRVVTDTLIVANNKTFRNCIFVSYSSALDIIPLKNVKKEIQKDYCNFSHIYMINNEFVQKSAPDFLIDKNYVWRTELLPLASSNKKHPSDKILIIRIFTKSVKKEMENRFHIR</sequence>